<sequence>MEITERHDVGDDDEDDEDADELDKSDLDAKNQPSAPIRAANSEAPTTWTFSVVRSPAIPVACSICFGERGVITRSRPSAWAGLAPRLAAPRVTWLVVHLRRWRAVDFARGEPLRCSIPRVCVCIRYGVDVSRVPAAGFAQHVGRPEGRARRSVPKHDHGRHSATKAISDQPDKATVGPKNVRQLGQTSHSNPDPTSYKMDYRGTASAHHQRRFLQGSNMKVVTLKFECAAPLRDPIPLQPRAPSTTADAATENGPRDDHVLSLKFAQL</sequence>
<evidence type="ECO:0000313" key="2">
    <source>
        <dbReference type="EMBL" id="KAH8018977.1"/>
    </source>
</evidence>
<gene>
    <name evidence="2" type="ORF">HPB51_014310</name>
</gene>
<evidence type="ECO:0000313" key="3">
    <source>
        <dbReference type="Proteomes" id="UP000821866"/>
    </source>
</evidence>
<name>A0A9J6DAM2_RHIMP</name>
<proteinExistence type="predicted"/>
<reference evidence="2" key="1">
    <citation type="journal article" date="2020" name="Cell">
        <title>Large-Scale Comparative Analyses of Tick Genomes Elucidate Their Genetic Diversity and Vector Capacities.</title>
        <authorList>
            <consortium name="Tick Genome and Microbiome Consortium (TIGMIC)"/>
            <person name="Jia N."/>
            <person name="Wang J."/>
            <person name="Shi W."/>
            <person name="Du L."/>
            <person name="Sun Y."/>
            <person name="Zhan W."/>
            <person name="Jiang J.F."/>
            <person name="Wang Q."/>
            <person name="Zhang B."/>
            <person name="Ji P."/>
            <person name="Bell-Sakyi L."/>
            <person name="Cui X.M."/>
            <person name="Yuan T.T."/>
            <person name="Jiang B.G."/>
            <person name="Yang W.F."/>
            <person name="Lam T.T."/>
            <person name="Chang Q.C."/>
            <person name="Ding S.J."/>
            <person name="Wang X.J."/>
            <person name="Zhu J.G."/>
            <person name="Ruan X.D."/>
            <person name="Zhao L."/>
            <person name="Wei J.T."/>
            <person name="Ye R.Z."/>
            <person name="Que T.C."/>
            <person name="Du C.H."/>
            <person name="Zhou Y.H."/>
            <person name="Cheng J.X."/>
            <person name="Dai P.F."/>
            <person name="Guo W.B."/>
            <person name="Han X.H."/>
            <person name="Huang E.J."/>
            <person name="Li L.F."/>
            <person name="Wei W."/>
            <person name="Gao Y.C."/>
            <person name="Liu J.Z."/>
            <person name="Shao H.Z."/>
            <person name="Wang X."/>
            <person name="Wang C.C."/>
            <person name="Yang T.C."/>
            <person name="Huo Q.B."/>
            <person name="Li W."/>
            <person name="Chen H.Y."/>
            <person name="Chen S.E."/>
            <person name="Zhou L.G."/>
            <person name="Ni X.B."/>
            <person name="Tian J.H."/>
            <person name="Sheng Y."/>
            <person name="Liu T."/>
            <person name="Pan Y.S."/>
            <person name="Xia L.Y."/>
            <person name="Li J."/>
            <person name="Zhao F."/>
            <person name="Cao W.C."/>
        </authorList>
    </citation>
    <scope>NUCLEOTIDE SEQUENCE</scope>
    <source>
        <strain evidence="2">Rmic-2018</strain>
    </source>
</reference>
<organism evidence="2 3">
    <name type="scientific">Rhipicephalus microplus</name>
    <name type="common">Cattle tick</name>
    <name type="synonym">Boophilus microplus</name>
    <dbReference type="NCBI Taxonomy" id="6941"/>
    <lineage>
        <taxon>Eukaryota</taxon>
        <taxon>Metazoa</taxon>
        <taxon>Ecdysozoa</taxon>
        <taxon>Arthropoda</taxon>
        <taxon>Chelicerata</taxon>
        <taxon>Arachnida</taxon>
        <taxon>Acari</taxon>
        <taxon>Parasitiformes</taxon>
        <taxon>Ixodida</taxon>
        <taxon>Ixodoidea</taxon>
        <taxon>Ixodidae</taxon>
        <taxon>Rhipicephalinae</taxon>
        <taxon>Rhipicephalus</taxon>
        <taxon>Boophilus</taxon>
    </lineage>
</organism>
<keyword evidence="3" id="KW-1185">Reference proteome</keyword>
<reference evidence="2" key="2">
    <citation type="submission" date="2021-09" db="EMBL/GenBank/DDBJ databases">
        <authorList>
            <person name="Jia N."/>
            <person name="Wang J."/>
            <person name="Shi W."/>
            <person name="Du L."/>
            <person name="Sun Y."/>
            <person name="Zhan W."/>
            <person name="Jiang J."/>
            <person name="Wang Q."/>
            <person name="Zhang B."/>
            <person name="Ji P."/>
            <person name="Sakyi L.B."/>
            <person name="Cui X."/>
            <person name="Yuan T."/>
            <person name="Jiang B."/>
            <person name="Yang W."/>
            <person name="Lam T.T.-Y."/>
            <person name="Chang Q."/>
            <person name="Ding S."/>
            <person name="Wang X."/>
            <person name="Zhu J."/>
            <person name="Ruan X."/>
            <person name="Zhao L."/>
            <person name="Wei J."/>
            <person name="Que T."/>
            <person name="Du C."/>
            <person name="Cheng J."/>
            <person name="Dai P."/>
            <person name="Han X."/>
            <person name="Huang E."/>
            <person name="Gao Y."/>
            <person name="Liu J."/>
            <person name="Shao H."/>
            <person name="Ye R."/>
            <person name="Li L."/>
            <person name="Wei W."/>
            <person name="Wang X."/>
            <person name="Wang C."/>
            <person name="Huo Q."/>
            <person name="Li W."/>
            <person name="Guo W."/>
            <person name="Chen H."/>
            <person name="Chen S."/>
            <person name="Zhou L."/>
            <person name="Zhou L."/>
            <person name="Ni X."/>
            <person name="Tian J."/>
            <person name="Zhou Y."/>
            <person name="Sheng Y."/>
            <person name="Liu T."/>
            <person name="Pan Y."/>
            <person name="Xia L."/>
            <person name="Li J."/>
            <person name="Zhao F."/>
            <person name="Cao W."/>
        </authorList>
    </citation>
    <scope>NUCLEOTIDE SEQUENCE</scope>
    <source>
        <strain evidence="2">Rmic-2018</strain>
        <tissue evidence="2">Larvae</tissue>
    </source>
</reference>
<feature type="compositionally biased region" description="Acidic residues" evidence="1">
    <location>
        <begin position="10"/>
        <end position="21"/>
    </location>
</feature>
<accession>A0A9J6DAM2</accession>
<comment type="caution">
    <text evidence="2">The sequence shown here is derived from an EMBL/GenBank/DDBJ whole genome shotgun (WGS) entry which is preliminary data.</text>
</comment>
<dbReference type="Proteomes" id="UP000821866">
    <property type="component" value="Chromosome 8"/>
</dbReference>
<feature type="compositionally biased region" description="Basic residues" evidence="1">
    <location>
        <begin position="150"/>
        <end position="163"/>
    </location>
</feature>
<feature type="region of interest" description="Disordered" evidence="1">
    <location>
        <begin position="235"/>
        <end position="258"/>
    </location>
</feature>
<dbReference type="AlphaFoldDB" id="A0A9J6DAM2"/>
<feature type="compositionally biased region" description="Polar residues" evidence="1">
    <location>
        <begin position="183"/>
        <end position="194"/>
    </location>
</feature>
<evidence type="ECO:0000256" key="1">
    <source>
        <dbReference type="SAM" id="MobiDB-lite"/>
    </source>
</evidence>
<feature type="region of interest" description="Disordered" evidence="1">
    <location>
        <begin position="142"/>
        <end position="197"/>
    </location>
</feature>
<dbReference type="EMBL" id="JABSTU010000010">
    <property type="protein sequence ID" value="KAH8018977.1"/>
    <property type="molecule type" value="Genomic_DNA"/>
</dbReference>
<protein>
    <submittedName>
        <fullName evidence="2">Uncharacterized protein</fullName>
    </submittedName>
</protein>
<feature type="region of interest" description="Disordered" evidence="1">
    <location>
        <begin position="1"/>
        <end position="41"/>
    </location>
</feature>